<organism evidence="2 3">
    <name type="scientific">Phytophthora fragariae</name>
    <dbReference type="NCBI Taxonomy" id="53985"/>
    <lineage>
        <taxon>Eukaryota</taxon>
        <taxon>Sar</taxon>
        <taxon>Stramenopiles</taxon>
        <taxon>Oomycota</taxon>
        <taxon>Peronosporomycetes</taxon>
        <taxon>Peronosporales</taxon>
        <taxon>Peronosporaceae</taxon>
        <taxon>Phytophthora</taxon>
    </lineage>
</organism>
<feature type="region of interest" description="Disordered" evidence="1">
    <location>
        <begin position="250"/>
        <end position="305"/>
    </location>
</feature>
<dbReference type="SUPFAM" id="SSF53474">
    <property type="entry name" value="alpha/beta-Hydrolases"/>
    <property type="match status" value="1"/>
</dbReference>
<name>A0A6G0SLV7_9STRA</name>
<dbReference type="AlphaFoldDB" id="A0A6G0SLV7"/>
<dbReference type="Gene3D" id="3.40.50.1820">
    <property type="entry name" value="alpha/beta hydrolase"/>
    <property type="match status" value="1"/>
</dbReference>
<sequence length="313" mass="35206">MEKKPKVTLLLAHACGFSKDMWAPVVRRLQEIPALQRVEIQFVSFDFPYHGRRSDVSLAETLTVNKRNPKVVRVSGECDDVKSWYLKTMPQQVERVKRDKPADFLIGVGFSMGSGALWAMEVAHPGTFDALILFEPTLDTKTPRTEAVRSYLIASTLKRPSFWPSRAAAETYFSTTEAFGAWDREALAAHLVGALKDEADGSVSLACDPRLEASLYSMEALHFSDMELQQPKCPIRFHWGTNSHVLREDAQGHRDQVPQHLHNSQGDARPRPFGGDGRPRTHREQHRTRATTARTFRSGEGEAVKQAIRIAKT</sequence>
<protein>
    <recommendedName>
        <fullName evidence="4">AB hydrolase-1 domain-containing protein</fullName>
    </recommendedName>
</protein>
<evidence type="ECO:0000256" key="1">
    <source>
        <dbReference type="SAM" id="MobiDB-lite"/>
    </source>
</evidence>
<accession>A0A6G0SLV7</accession>
<evidence type="ECO:0000313" key="2">
    <source>
        <dbReference type="EMBL" id="KAE9361674.1"/>
    </source>
</evidence>
<evidence type="ECO:0008006" key="4">
    <source>
        <dbReference type="Google" id="ProtNLM"/>
    </source>
</evidence>
<reference evidence="2 3" key="1">
    <citation type="submission" date="2018-09" db="EMBL/GenBank/DDBJ databases">
        <title>Genomic investigation of the strawberry pathogen Phytophthora fragariae indicates pathogenicity is determined by transcriptional variation in three key races.</title>
        <authorList>
            <person name="Adams T.M."/>
            <person name="Armitage A.D."/>
            <person name="Sobczyk M.K."/>
            <person name="Bates H.J."/>
            <person name="Dunwell J.M."/>
            <person name="Nellist C.F."/>
            <person name="Harrison R.J."/>
        </authorList>
    </citation>
    <scope>NUCLEOTIDE SEQUENCE [LARGE SCALE GENOMIC DNA]</scope>
    <source>
        <strain evidence="2 3">NOV-77</strain>
    </source>
</reference>
<dbReference type="Proteomes" id="UP000486351">
    <property type="component" value="Unassembled WGS sequence"/>
</dbReference>
<dbReference type="EMBL" id="QXFY01000018">
    <property type="protein sequence ID" value="KAE9361674.1"/>
    <property type="molecule type" value="Genomic_DNA"/>
</dbReference>
<evidence type="ECO:0000313" key="3">
    <source>
        <dbReference type="Proteomes" id="UP000486351"/>
    </source>
</evidence>
<proteinExistence type="predicted"/>
<feature type="compositionally biased region" description="Basic residues" evidence="1">
    <location>
        <begin position="280"/>
        <end position="289"/>
    </location>
</feature>
<gene>
    <name evidence="2" type="ORF">PF008_g824</name>
</gene>
<dbReference type="InterPro" id="IPR029058">
    <property type="entry name" value="AB_hydrolase_fold"/>
</dbReference>
<comment type="caution">
    <text evidence="2">The sequence shown here is derived from an EMBL/GenBank/DDBJ whole genome shotgun (WGS) entry which is preliminary data.</text>
</comment>